<dbReference type="RefSeq" id="WP_079626630.1">
    <property type="nucleotide sequence ID" value="NZ_FVGW01000001.1"/>
</dbReference>
<gene>
    <name evidence="1" type="ORF">SAMEA2259716_00890</name>
</gene>
<protein>
    <submittedName>
        <fullName evidence="1">Uncharacterized protein</fullName>
    </submittedName>
</protein>
<dbReference type="AlphaFoldDB" id="A0A1U0XGE3"/>
<organism evidence="1 2">
    <name type="scientific">Mycobacteroides abscessus subsp. massiliense</name>
    <dbReference type="NCBI Taxonomy" id="1962118"/>
    <lineage>
        <taxon>Bacteria</taxon>
        <taxon>Bacillati</taxon>
        <taxon>Actinomycetota</taxon>
        <taxon>Actinomycetes</taxon>
        <taxon>Mycobacteriales</taxon>
        <taxon>Mycobacteriaceae</taxon>
        <taxon>Mycobacteroides</taxon>
        <taxon>Mycobacteroides abscessus</taxon>
    </lineage>
</organism>
<reference evidence="1 2" key="1">
    <citation type="submission" date="2016-11" db="EMBL/GenBank/DDBJ databases">
        <authorList>
            <consortium name="Pathogen Informatics"/>
        </authorList>
    </citation>
    <scope>NUCLEOTIDE SEQUENCE [LARGE SCALE GENOMIC DNA]</scope>
    <source>
        <strain evidence="1 2">911</strain>
    </source>
</reference>
<dbReference type="Proteomes" id="UP000190074">
    <property type="component" value="Unassembled WGS sequence"/>
</dbReference>
<name>A0A1U0XGE3_9MYCO</name>
<accession>A0A1U0XGE3</accession>
<proteinExistence type="predicted"/>
<evidence type="ECO:0000313" key="2">
    <source>
        <dbReference type="Proteomes" id="UP000190074"/>
    </source>
</evidence>
<dbReference type="EMBL" id="FVGW01000001">
    <property type="protein sequence ID" value="SKL52257.1"/>
    <property type="molecule type" value="Genomic_DNA"/>
</dbReference>
<evidence type="ECO:0000313" key="1">
    <source>
        <dbReference type="EMBL" id="SKL52257.1"/>
    </source>
</evidence>
<sequence length="136" mass="15215">MTVALHEQMPPNAIMMMLAHLAPLGPCDIERKPDDPLPFRQVNMIDGTYDANLFYCTAVLSIHTFGKTITEAQREGAKTDRRIMLLGSEIVDVPMPDGTVANVDYIDFQQLSTLREYKADNAFHLKAICELGLSFI</sequence>